<dbReference type="Pfam" id="PF11326">
    <property type="entry name" value="PANTS-like"/>
    <property type="match status" value="1"/>
</dbReference>
<dbReference type="PANTHER" id="PTHR28052">
    <property type="entry name" value="UPF0545 PROTEIN C22ORF39"/>
    <property type="match status" value="1"/>
</dbReference>
<dbReference type="InterPro" id="IPR021475">
    <property type="entry name" value="Pants/Emi1-like"/>
</dbReference>
<feature type="compositionally biased region" description="Basic and acidic residues" evidence="1">
    <location>
        <begin position="89"/>
        <end position="100"/>
    </location>
</feature>
<name>A0AAD3DE78_9STRA</name>
<reference evidence="2 3" key="1">
    <citation type="journal article" date="2021" name="Sci. Rep.">
        <title>The genome of the diatom Chaetoceros tenuissimus carries an ancient integrated fragment of an extant virus.</title>
        <authorList>
            <person name="Hongo Y."/>
            <person name="Kimura K."/>
            <person name="Takaki Y."/>
            <person name="Yoshida Y."/>
            <person name="Baba S."/>
            <person name="Kobayashi G."/>
            <person name="Nagasaki K."/>
            <person name="Hano T."/>
            <person name="Tomaru Y."/>
        </authorList>
    </citation>
    <scope>NUCLEOTIDE SEQUENCE [LARGE SCALE GENOMIC DNA]</scope>
    <source>
        <strain evidence="2 3">NIES-3715</strain>
    </source>
</reference>
<protein>
    <submittedName>
        <fullName evidence="2">Uncharacterized protein</fullName>
    </submittedName>
</protein>
<comment type="caution">
    <text evidence="2">The sequence shown here is derived from an EMBL/GenBank/DDBJ whole genome shotgun (WGS) entry which is preliminary data.</text>
</comment>
<dbReference type="EMBL" id="BLLK01000074">
    <property type="protein sequence ID" value="GFH61360.1"/>
    <property type="molecule type" value="Genomic_DNA"/>
</dbReference>
<evidence type="ECO:0000313" key="2">
    <source>
        <dbReference type="EMBL" id="GFH61360.1"/>
    </source>
</evidence>
<organism evidence="2 3">
    <name type="scientific">Chaetoceros tenuissimus</name>
    <dbReference type="NCBI Taxonomy" id="426638"/>
    <lineage>
        <taxon>Eukaryota</taxon>
        <taxon>Sar</taxon>
        <taxon>Stramenopiles</taxon>
        <taxon>Ochrophyta</taxon>
        <taxon>Bacillariophyta</taxon>
        <taxon>Coscinodiscophyceae</taxon>
        <taxon>Chaetocerotophycidae</taxon>
        <taxon>Chaetocerotales</taxon>
        <taxon>Chaetocerotaceae</taxon>
        <taxon>Chaetoceros</taxon>
    </lineage>
</organism>
<dbReference type="PANTHER" id="PTHR28052:SF1">
    <property type="entry name" value="UPF0545 PROTEIN C22ORF39"/>
    <property type="match status" value="1"/>
</dbReference>
<keyword evidence="3" id="KW-1185">Reference proteome</keyword>
<dbReference type="AlphaFoldDB" id="A0AAD3DE78"/>
<sequence length="100" mass="11379">MPQSNEIVNLVTYFDEWTRCCSSSYQKDSLYRFGKFDSCGPQYNDLKIALKAKVAKSEEEAKELIAGTYYKQNLGSDPKNSPTAGAIWELKEKPGWDVQE</sequence>
<dbReference type="Proteomes" id="UP001054902">
    <property type="component" value="Unassembled WGS sequence"/>
</dbReference>
<accession>A0AAD3DE78</accession>
<feature type="region of interest" description="Disordered" evidence="1">
    <location>
        <begin position="76"/>
        <end position="100"/>
    </location>
</feature>
<evidence type="ECO:0000313" key="3">
    <source>
        <dbReference type="Proteomes" id="UP001054902"/>
    </source>
</evidence>
<proteinExistence type="predicted"/>
<evidence type="ECO:0000256" key="1">
    <source>
        <dbReference type="SAM" id="MobiDB-lite"/>
    </source>
</evidence>
<gene>
    <name evidence="2" type="ORF">CTEN210_17836</name>
</gene>